<dbReference type="SUPFAM" id="SSF75304">
    <property type="entry name" value="Amidase signature (AS) enzymes"/>
    <property type="match status" value="1"/>
</dbReference>
<dbReference type="GO" id="GO:0050567">
    <property type="term" value="F:glutaminyl-tRNA synthase (glutamine-hydrolyzing) activity"/>
    <property type="evidence" value="ECO:0007669"/>
    <property type="project" value="UniProtKB-EC"/>
</dbReference>
<dbReference type="PANTHER" id="PTHR11895:SF151">
    <property type="entry name" value="GLUTAMYL-TRNA(GLN) AMIDOTRANSFERASE SUBUNIT A"/>
    <property type="match status" value="1"/>
</dbReference>
<dbReference type="Proteomes" id="UP000033187">
    <property type="component" value="Chromosome 1"/>
</dbReference>
<dbReference type="PANTHER" id="PTHR11895">
    <property type="entry name" value="TRANSAMIDASE"/>
    <property type="match status" value="1"/>
</dbReference>
<proteinExistence type="inferred from homology"/>
<dbReference type="GO" id="GO:0016740">
    <property type="term" value="F:transferase activity"/>
    <property type="evidence" value="ECO:0007669"/>
    <property type="project" value="UniProtKB-KW"/>
</dbReference>
<dbReference type="InterPro" id="IPR023631">
    <property type="entry name" value="Amidase_dom"/>
</dbReference>
<dbReference type="GO" id="GO:0050566">
    <property type="term" value="F:asparaginyl-tRNA synthase (glutamine-hydrolyzing) activity"/>
    <property type="evidence" value="ECO:0007669"/>
    <property type="project" value="UniProtKB-EC"/>
</dbReference>
<keyword evidence="3" id="KW-0436">Ligase</keyword>
<dbReference type="InterPro" id="IPR000120">
    <property type="entry name" value="Amidase"/>
</dbReference>
<sequence length="450" mass="47474">MAANAGGLNELTVTEAARAIRDGTVTSEKLTEACLARIDERDDAIGAFAHIDHEYALKQATVADQIRGTGNGIGPLHGVPIAVKDIIDVAGYPNENGCPIFSGNRPQRDATCVAALRSAGAIIIGKTVTTELALLTPSTTKNPLNTSHTPGGSSAGSAAAVADLMVPGAVGTQTAGSVLRPASYVGIYGFKPTSGLVSRTGVLQQSHTLDTVGYFGHSIEDLALLTDCMAGYDATDPASYFASGPNVVELAASKPPLTPSFAFVKTPAWDQADPEMREAFTELAGELGAQCDEIELNGLARVIEWQRLVQLAENASYYGPLQDRARNLLSDELNVRLDEGVKVPVRAYIEAIASRERAYEAIAEIFEHYSVILTPAAPGPAPHLDEGITGSPIFNGLWTYLGMPAVSVPIMEVNGLPVGVQLVGPRRDDGRLLRTAKWLVEHLAQQPATA</sequence>
<dbReference type="KEGG" id="fiy:BN1229_v1_4024"/>
<evidence type="ECO:0000256" key="1">
    <source>
        <dbReference type="ARBA" id="ARBA00009199"/>
    </source>
</evidence>
<dbReference type="AlphaFoldDB" id="A0A0D6JKX4"/>
<reference evidence="4" key="1">
    <citation type="submission" date="2015-02" db="EMBL/GenBank/DDBJ databases">
        <authorList>
            <person name="Chooi Y.-H."/>
        </authorList>
    </citation>
    <scope>NUCLEOTIDE SEQUENCE [LARGE SCALE GENOMIC DNA]</scope>
    <source>
        <strain evidence="4">strain Y</strain>
    </source>
</reference>
<dbReference type="Gene3D" id="3.90.1300.10">
    <property type="entry name" value="Amidase signature (AS) domain"/>
    <property type="match status" value="1"/>
</dbReference>
<accession>A0A0D6JKX4</accession>
<dbReference type="EC" id="6.3.5.7" evidence="3"/>
<dbReference type="InterPro" id="IPR036928">
    <property type="entry name" value="AS_sf"/>
</dbReference>
<evidence type="ECO:0000313" key="3">
    <source>
        <dbReference type="EMBL" id="CPR22591.1"/>
    </source>
</evidence>
<evidence type="ECO:0000259" key="2">
    <source>
        <dbReference type="Pfam" id="PF01425"/>
    </source>
</evidence>
<name>A0A0D6JKX4_9HYPH</name>
<keyword evidence="3" id="KW-0808">Transferase</keyword>
<feature type="domain" description="Amidase" evidence="2">
    <location>
        <begin position="30"/>
        <end position="433"/>
    </location>
</feature>
<organism evidence="3 4">
    <name type="scientific">Candidatus Filomicrobium marinum</name>
    <dbReference type="NCBI Taxonomy" id="1608628"/>
    <lineage>
        <taxon>Bacteria</taxon>
        <taxon>Pseudomonadati</taxon>
        <taxon>Pseudomonadota</taxon>
        <taxon>Alphaproteobacteria</taxon>
        <taxon>Hyphomicrobiales</taxon>
        <taxon>Hyphomicrobiaceae</taxon>
        <taxon>Filomicrobium</taxon>
    </lineage>
</organism>
<dbReference type="RefSeq" id="WP_046479643.1">
    <property type="nucleotide sequence ID" value="NZ_LN829118.1"/>
</dbReference>
<dbReference type="EC" id="6.3.5.6" evidence="3"/>
<comment type="similarity">
    <text evidence="1">Belongs to the amidase family.</text>
</comment>
<dbReference type="OrthoDB" id="9811471at2"/>
<protein>
    <submittedName>
        <fullName evidence="3">Aspartyl-tRNA(Asn) amidotransferase subunit A</fullName>
        <ecNumber evidence="3">6.3.5.6</ecNumber>
        <ecNumber evidence="3">6.3.5.7</ecNumber>
    </submittedName>
</protein>
<dbReference type="Pfam" id="PF01425">
    <property type="entry name" value="Amidase"/>
    <property type="match status" value="1"/>
</dbReference>
<keyword evidence="4" id="KW-1185">Reference proteome</keyword>
<gene>
    <name evidence="3" type="ORF">YBN1229_v1_4024</name>
</gene>
<dbReference type="KEGG" id="fil:BN1229_v1_4037"/>
<evidence type="ECO:0000313" key="4">
    <source>
        <dbReference type="Proteomes" id="UP000033187"/>
    </source>
</evidence>
<dbReference type="EMBL" id="LN829119">
    <property type="protein sequence ID" value="CPR22591.1"/>
    <property type="molecule type" value="Genomic_DNA"/>
</dbReference>